<dbReference type="InterPro" id="IPR001279">
    <property type="entry name" value="Metallo-B-lactamas"/>
</dbReference>
<dbReference type="Pfam" id="PF00753">
    <property type="entry name" value="Lactamase_B"/>
    <property type="match status" value="1"/>
</dbReference>
<dbReference type="RefSeq" id="WP_096160672.1">
    <property type="nucleotide sequence ID" value="NZ_JABUYC010000011.1"/>
</dbReference>
<reference evidence="3 4" key="1">
    <citation type="journal article" date="2017" name="Elife">
        <title>Extensive horizontal gene transfer in cheese-associated bacteria.</title>
        <authorList>
            <person name="Bonham K.S."/>
            <person name="Wolfe B.E."/>
            <person name="Dutton R.J."/>
        </authorList>
    </citation>
    <scope>NUCLEOTIDE SEQUENCE [LARGE SCALE GENOMIC DNA]</scope>
    <source>
        <strain evidence="3 4">900_6</strain>
    </source>
</reference>
<accession>A0A2A3ZEN9</accession>
<sequence>MTKTIETEHVVIRSIAVSDMANNVYLITAKESGAQVLIDAAEDADAITALIASGGEDTSAEPILEAIITTHQHWDHIRALPATSAAFPDAMTIAGSADAEAITSAEGVEIARAVDHLDVGDFGGFVLQAVGLRGHTPGSIALLLRDGGETILFSGDSLFPGGPGKTWSPEDFTSLMDDLEERVFDQLPDETRVLPGHGDATTLGEERPKLSEWRERGW</sequence>
<dbReference type="GO" id="GO:0016787">
    <property type="term" value="F:hydrolase activity"/>
    <property type="evidence" value="ECO:0007669"/>
    <property type="project" value="UniProtKB-KW"/>
</dbReference>
<dbReference type="SUPFAM" id="SSF56281">
    <property type="entry name" value="Metallo-hydrolase/oxidoreductase"/>
    <property type="match status" value="1"/>
</dbReference>
<dbReference type="Proteomes" id="UP000217720">
    <property type="component" value="Unassembled WGS sequence"/>
</dbReference>
<keyword evidence="3" id="KW-0378">Hydrolase</keyword>
<feature type="compositionally biased region" description="Basic and acidic residues" evidence="1">
    <location>
        <begin position="204"/>
        <end position="218"/>
    </location>
</feature>
<gene>
    <name evidence="3" type="ORF">CIK62_11210</name>
</gene>
<feature type="region of interest" description="Disordered" evidence="1">
    <location>
        <begin position="191"/>
        <end position="218"/>
    </location>
</feature>
<dbReference type="Gene3D" id="3.60.15.10">
    <property type="entry name" value="Ribonuclease Z/Hydroxyacylglutathione hydrolase-like"/>
    <property type="match status" value="1"/>
</dbReference>
<name>A0A2A3ZEN9_BREAU</name>
<comment type="caution">
    <text evidence="3">The sequence shown here is derived from an EMBL/GenBank/DDBJ whole genome shotgun (WGS) entry which is preliminary data.</text>
</comment>
<dbReference type="CDD" id="cd06262">
    <property type="entry name" value="metallo-hydrolase-like_MBL-fold"/>
    <property type="match status" value="1"/>
</dbReference>
<dbReference type="AlphaFoldDB" id="A0A2A3ZEN9"/>
<proteinExistence type="predicted"/>
<dbReference type="EMBL" id="NRGO01000013">
    <property type="protein sequence ID" value="PCC49931.1"/>
    <property type="molecule type" value="Genomic_DNA"/>
</dbReference>
<dbReference type="SMART" id="SM00849">
    <property type="entry name" value="Lactamase_B"/>
    <property type="match status" value="1"/>
</dbReference>
<feature type="domain" description="Metallo-beta-lactamase" evidence="2">
    <location>
        <begin position="21"/>
        <end position="197"/>
    </location>
</feature>
<evidence type="ECO:0000313" key="3">
    <source>
        <dbReference type="EMBL" id="PCC49931.1"/>
    </source>
</evidence>
<dbReference type="PANTHER" id="PTHR46233">
    <property type="entry name" value="HYDROXYACYLGLUTATHIONE HYDROLASE GLOC"/>
    <property type="match status" value="1"/>
</dbReference>
<dbReference type="InterPro" id="IPR036866">
    <property type="entry name" value="RibonucZ/Hydroxyglut_hydro"/>
</dbReference>
<dbReference type="PANTHER" id="PTHR46233:SF1">
    <property type="entry name" value="CONSERVED PROTEIN"/>
    <property type="match status" value="1"/>
</dbReference>
<evidence type="ECO:0000259" key="2">
    <source>
        <dbReference type="SMART" id="SM00849"/>
    </source>
</evidence>
<evidence type="ECO:0000313" key="4">
    <source>
        <dbReference type="Proteomes" id="UP000217720"/>
    </source>
</evidence>
<protein>
    <submittedName>
        <fullName evidence="3">Zn-dependent hydrolase</fullName>
    </submittedName>
</protein>
<organism evidence="3 4">
    <name type="scientific">Brevibacterium aurantiacum</name>
    <dbReference type="NCBI Taxonomy" id="273384"/>
    <lineage>
        <taxon>Bacteria</taxon>
        <taxon>Bacillati</taxon>
        <taxon>Actinomycetota</taxon>
        <taxon>Actinomycetes</taxon>
        <taxon>Micrococcales</taxon>
        <taxon>Brevibacteriaceae</taxon>
        <taxon>Brevibacterium</taxon>
    </lineage>
</organism>
<evidence type="ECO:0000256" key="1">
    <source>
        <dbReference type="SAM" id="MobiDB-lite"/>
    </source>
</evidence>
<dbReference type="InterPro" id="IPR051453">
    <property type="entry name" value="MBL_Glyoxalase_II"/>
</dbReference>